<dbReference type="SUPFAM" id="SSF56935">
    <property type="entry name" value="Porins"/>
    <property type="match status" value="1"/>
</dbReference>
<gene>
    <name evidence="1" type="ORF">DXV75_16485</name>
</gene>
<keyword evidence="2" id="KW-1185">Reference proteome</keyword>
<evidence type="ECO:0000313" key="1">
    <source>
        <dbReference type="EMBL" id="RDV23961.1"/>
    </source>
</evidence>
<evidence type="ECO:0000313" key="2">
    <source>
        <dbReference type="Proteomes" id="UP000256561"/>
    </source>
</evidence>
<reference evidence="2" key="1">
    <citation type="submission" date="2018-08" db="EMBL/GenBank/DDBJ databases">
        <authorList>
            <person name="Zhang J."/>
            <person name="Du Z.-J."/>
        </authorList>
    </citation>
    <scope>NUCLEOTIDE SEQUENCE [LARGE SCALE GENOMIC DNA]</scope>
    <source>
        <strain evidence="2">KCTC 52655</strain>
    </source>
</reference>
<organism evidence="1 2">
    <name type="scientific">Alteromonas aestuariivivens</name>
    <dbReference type="NCBI Taxonomy" id="1938339"/>
    <lineage>
        <taxon>Bacteria</taxon>
        <taxon>Pseudomonadati</taxon>
        <taxon>Pseudomonadota</taxon>
        <taxon>Gammaproteobacteria</taxon>
        <taxon>Alteromonadales</taxon>
        <taxon>Alteromonadaceae</taxon>
        <taxon>Alteromonas/Salinimonas group</taxon>
        <taxon>Alteromonas</taxon>
    </lineage>
</organism>
<proteinExistence type="predicted"/>
<dbReference type="OrthoDB" id="106501at2"/>
<protein>
    <recommendedName>
        <fullName evidence="3">Porin</fullName>
    </recommendedName>
</protein>
<dbReference type="AlphaFoldDB" id="A0A3D8M2U3"/>
<evidence type="ECO:0008006" key="3">
    <source>
        <dbReference type="Google" id="ProtNLM"/>
    </source>
</evidence>
<dbReference type="RefSeq" id="WP_115594529.1">
    <property type="nucleotide sequence ID" value="NZ_QRHA01000017.1"/>
</dbReference>
<name>A0A3D8M2U3_9ALTE</name>
<comment type="caution">
    <text evidence="1">The sequence shown here is derived from an EMBL/GenBank/DDBJ whole genome shotgun (WGS) entry which is preliminary data.</text>
</comment>
<dbReference type="Proteomes" id="UP000256561">
    <property type="component" value="Unassembled WGS sequence"/>
</dbReference>
<sequence length="391" mass="44761">MKWLMVTSLATMIGFGNNVHAESVSWHGYLSQGLTQSIDSDFITDANSVTAELTELGLVGRYQFNSDLALVGQVVYLDGGNRYDQGGRLDYLFLDWRLPEYNQWQAHLHVGRYKNRHWLYSATRDVPQTRATAVLPQSVYYDAFRDIALGSDGALIQVTRNTNHGNWEFNWSYGRSPIDTETTRLLIGPLAKGEVEQDFVHQLSGYWQTPSLNWRVGVSFLDSDFVYRASEDDILLDGSTSIQRVMFSAMYFGSSVELSSELVKEYQHDRGAYHPEYQFRRIGEGGYIQGRYLFNSEFSALASFDTYVFNKDDPDGELLEAGSGGLIPAYFGYMDTTTLGLRWDIAPNWRLQAEHHWVNGANRTKGILNPEAQVTTRENWRMWALQLMFWF</sequence>
<dbReference type="EMBL" id="QRHA01000017">
    <property type="protein sequence ID" value="RDV23961.1"/>
    <property type="molecule type" value="Genomic_DNA"/>
</dbReference>
<accession>A0A3D8M2U3</accession>